<evidence type="ECO:0000256" key="5">
    <source>
        <dbReference type="ARBA" id="ARBA00022737"/>
    </source>
</evidence>
<keyword evidence="6" id="KW-1278">Translocase</keyword>
<dbReference type="InterPro" id="IPR017900">
    <property type="entry name" value="4Fe4S_Fe_S_CS"/>
</dbReference>
<keyword evidence="10" id="KW-0830">Ubiquinone</keyword>
<dbReference type="PROSITE" id="PS51379">
    <property type="entry name" value="4FE4S_FER_2"/>
    <property type="match status" value="2"/>
</dbReference>
<dbReference type="GO" id="GO:0016651">
    <property type="term" value="F:oxidoreductase activity, acting on NAD(P)H"/>
    <property type="evidence" value="ECO:0007669"/>
    <property type="project" value="InterPro"/>
</dbReference>
<evidence type="ECO:0000256" key="11">
    <source>
        <dbReference type="ARBA" id="ARBA00023136"/>
    </source>
</evidence>
<dbReference type="AlphaFoldDB" id="A0A381XHC5"/>
<evidence type="ECO:0000256" key="2">
    <source>
        <dbReference type="ARBA" id="ARBA00022485"/>
    </source>
</evidence>
<proteinExistence type="predicted"/>
<dbReference type="EMBL" id="UINC01015198">
    <property type="protein sequence ID" value="SVA64174.1"/>
    <property type="molecule type" value="Genomic_DNA"/>
</dbReference>
<keyword evidence="3" id="KW-0874">Quinone</keyword>
<dbReference type="GO" id="GO:0048038">
    <property type="term" value="F:quinone binding"/>
    <property type="evidence" value="ECO:0007669"/>
    <property type="project" value="UniProtKB-KW"/>
</dbReference>
<accession>A0A381XHC5</accession>
<dbReference type="GO" id="GO:0046872">
    <property type="term" value="F:metal ion binding"/>
    <property type="evidence" value="ECO:0007669"/>
    <property type="project" value="UniProtKB-KW"/>
</dbReference>
<dbReference type="Gene3D" id="3.30.70.3270">
    <property type="match status" value="1"/>
</dbReference>
<gene>
    <name evidence="13" type="ORF">METZ01_LOCUS117028</name>
</gene>
<keyword evidence="1" id="KW-1003">Cell membrane</keyword>
<evidence type="ECO:0000256" key="10">
    <source>
        <dbReference type="ARBA" id="ARBA00023075"/>
    </source>
</evidence>
<dbReference type="PROSITE" id="PS00198">
    <property type="entry name" value="4FE4S_FER_1"/>
    <property type="match status" value="1"/>
</dbReference>
<reference evidence="13" key="1">
    <citation type="submission" date="2018-05" db="EMBL/GenBank/DDBJ databases">
        <authorList>
            <person name="Lanie J.A."/>
            <person name="Ng W.-L."/>
            <person name="Kazmierczak K.M."/>
            <person name="Andrzejewski T.M."/>
            <person name="Davidsen T.M."/>
            <person name="Wayne K.J."/>
            <person name="Tettelin H."/>
            <person name="Glass J.I."/>
            <person name="Rusch D."/>
            <person name="Podicherti R."/>
            <person name="Tsui H.-C.T."/>
            <person name="Winkler M.E."/>
        </authorList>
    </citation>
    <scope>NUCLEOTIDE SEQUENCE</scope>
</reference>
<keyword evidence="7" id="KW-0408">Iron</keyword>
<dbReference type="InterPro" id="IPR010226">
    <property type="entry name" value="NADH_quinone_OxRdtase_chainI"/>
</dbReference>
<evidence type="ECO:0000313" key="13">
    <source>
        <dbReference type="EMBL" id="SVA64174.1"/>
    </source>
</evidence>
<feature type="domain" description="4Fe-4S ferredoxin-type" evidence="12">
    <location>
        <begin position="38"/>
        <end position="67"/>
    </location>
</feature>
<evidence type="ECO:0000256" key="4">
    <source>
        <dbReference type="ARBA" id="ARBA00022723"/>
    </source>
</evidence>
<dbReference type="GO" id="GO:0016020">
    <property type="term" value="C:membrane"/>
    <property type="evidence" value="ECO:0007669"/>
    <property type="project" value="InterPro"/>
</dbReference>
<evidence type="ECO:0000256" key="6">
    <source>
        <dbReference type="ARBA" id="ARBA00022967"/>
    </source>
</evidence>
<dbReference type="SUPFAM" id="SSF54862">
    <property type="entry name" value="4Fe-4S ferredoxins"/>
    <property type="match status" value="1"/>
</dbReference>
<evidence type="ECO:0000259" key="12">
    <source>
        <dbReference type="PROSITE" id="PS51379"/>
    </source>
</evidence>
<dbReference type="GO" id="GO:0051539">
    <property type="term" value="F:4 iron, 4 sulfur cluster binding"/>
    <property type="evidence" value="ECO:0007669"/>
    <property type="project" value="UniProtKB-KW"/>
</dbReference>
<dbReference type="Pfam" id="PF00037">
    <property type="entry name" value="Fer4"/>
    <property type="match status" value="1"/>
</dbReference>
<keyword evidence="11" id="KW-0472">Membrane</keyword>
<keyword evidence="2" id="KW-0004">4Fe-4S</keyword>
<keyword evidence="5" id="KW-0677">Repeat</keyword>
<evidence type="ECO:0000256" key="1">
    <source>
        <dbReference type="ARBA" id="ARBA00022475"/>
    </source>
</evidence>
<keyword evidence="9" id="KW-0520">NAD</keyword>
<dbReference type="PANTHER" id="PTHR10849:SF24">
    <property type="entry name" value="NADH-QUINONE OXIDOREDUCTASE SUBUNIT I 2"/>
    <property type="match status" value="1"/>
</dbReference>
<dbReference type="PANTHER" id="PTHR10849">
    <property type="entry name" value="NADH DEHYDROGENASE UBIQUINONE IRON-SULFUR PROTEIN 8, MITOCHONDRIAL"/>
    <property type="match status" value="1"/>
</dbReference>
<name>A0A381XHC5_9ZZZZ</name>
<keyword evidence="8" id="KW-0411">Iron-sulfur</keyword>
<evidence type="ECO:0000256" key="8">
    <source>
        <dbReference type="ARBA" id="ARBA00023014"/>
    </source>
</evidence>
<evidence type="ECO:0000256" key="3">
    <source>
        <dbReference type="ARBA" id="ARBA00022719"/>
    </source>
</evidence>
<organism evidence="13">
    <name type="scientific">marine metagenome</name>
    <dbReference type="NCBI Taxonomy" id="408172"/>
    <lineage>
        <taxon>unclassified sequences</taxon>
        <taxon>metagenomes</taxon>
        <taxon>ecological metagenomes</taxon>
    </lineage>
</organism>
<keyword evidence="4" id="KW-0479">Metal-binding</keyword>
<feature type="domain" description="4Fe-4S ferredoxin-type" evidence="12">
    <location>
        <begin position="87"/>
        <end position="116"/>
    </location>
</feature>
<dbReference type="InterPro" id="IPR017896">
    <property type="entry name" value="4Fe4S_Fe-S-bd"/>
</dbReference>
<evidence type="ECO:0000256" key="7">
    <source>
        <dbReference type="ARBA" id="ARBA00023004"/>
    </source>
</evidence>
<sequence length="160" mass="18301">MIKGLGVTFKTLIKTLTKGAHTVQYPRVKEAPTLRARGVIALHEENCTACMLCARECPDWCIYIEGHKYKAPPRRPGGKPRQKNALDRFDIDFALCMYCGICVEVCPFEALFWSPEFEFSEPKLADLLHDKDQLSKWMETVPEFEEYETGSEAKQAKVPR</sequence>
<evidence type="ECO:0000256" key="9">
    <source>
        <dbReference type="ARBA" id="ARBA00023027"/>
    </source>
</evidence>
<protein>
    <recommendedName>
        <fullName evidence="12">4Fe-4S ferredoxin-type domain-containing protein</fullName>
    </recommendedName>
</protein>